<reference evidence="2" key="1">
    <citation type="journal article" date="2020" name="Nat. Commun.">
        <title>Large-scale genome sequencing of mycorrhizal fungi provides insights into the early evolution of symbiotic traits.</title>
        <authorList>
            <person name="Miyauchi S."/>
            <person name="Kiss E."/>
            <person name="Kuo A."/>
            <person name="Drula E."/>
            <person name="Kohler A."/>
            <person name="Sanchez-Garcia M."/>
            <person name="Morin E."/>
            <person name="Andreopoulos B."/>
            <person name="Barry K.W."/>
            <person name="Bonito G."/>
            <person name="Buee M."/>
            <person name="Carver A."/>
            <person name="Chen C."/>
            <person name="Cichocki N."/>
            <person name="Clum A."/>
            <person name="Culley D."/>
            <person name="Crous P.W."/>
            <person name="Fauchery L."/>
            <person name="Girlanda M."/>
            <person name="Hayes R.D."/>
            <person name="Keri Z."/>
            <person name="LaButti K."/>
            <person name="Lipzen A."/>
            <person name="Lombard V."/>
            <person name="Magnuson J."/>
            <person name="Maillard F."/>
            <person name="Murat C."/>
            <person name="Nolan M."/>
            <person name="Ohm R.A."/>
            <person name="Pangilinan J."/>
            <person name="Pereira M.F."/>
            <person name="Perotto S."/>
            <person name="Peter M."/>
            <person name="Pfister S."/>
            <person name="Riley R."/>
            <person name="Sitrit Y."/>
            <person name="Stielow J.B."/>
            <person name="Szollosi G."/>
            <person name="Zifcakova L."/>
            <person name="Stursova M."/>
            <person name="Spatafora J.W."/>
            <person name="Tedersoo L."/>
            <person name="Vaario L.M."/>
            <person name="Yamada A."/>
            <person name="Yan M."/>
            <person name="Wang P."/>
            <person name="Xu J."/>
            <person name="Bruns T."/>
            <person name="Baldrian P."/>
            <person name="Vilgalys R."/>
            <person name="Dunand C."/>
            <person name="Henrissat B."/>
            <person name="Grigoriev I.V."/>
            <person name="Hibbett D."/>
            <person name="Nagy L.G."/>
            <person name="Martin F.M."/>
        </authorList>
    </citation>
    <scope>NUCLEOTIDE SEQUENCE</scope>
    <source>
        <strain evidence="2">UP504</strain>
    </source>
</reference>
<comment type="caution">
    <text evidence="2">The sequence shown here is derived from an EMBL/GenBank/DDBJ whole genome shotgun (WGS) entry which is preliminary data.</text>
</comment>
<keyword evidence="3" id="KW-1185">Reference proteome</keyword>
<name>A0A9P6AH53_9AGAM</name>
<evidence type="ECO:0000313" key="2">
    <source>
        <dbReference type="EMBL" id="KAF9505442.1"/>
    </source>
</evidence>
<feature type="region of interest" description="Disordered" evidence="1">
    <location>
        <begin position="1"/>
        <end position="32"/>
    </location>
</feature>
<dbReference type="Proteomes" id="UP000886523">
    <property type="component" value="Unassembled WGS sequence"/>
</dbReference>
<gene>
    <name evidence="2" type="ORF">BS47DRAFT_1306618</name>
</gene>
<dbReference type="AlphaFoldDB" id="A0A9P6AH53"/>
<evidence type="ECO:0000256" key="1">
    <source>
        <dbReference type="SAM" id="MobiDB-lite"/>
    </source>
</evidence>
<dbReference type="Pfam" id="PF18758">
    <property type="entry name" value="KDZ"/>
    <property type="match status" value="1"/>
</dbReference>
<evidence type="ECO:0000313" key="3">
    <source>
        <dbReference type="Proteomes" id="UP000886523"/>
    </source>
</evidence>
<dbReference type="PANTHER" id="PTHR33096">
    <property type="entry name" value="CXC2 DOMAIN-CONTAINING PROTEIN"/>
    <property type="match status" value="1"/>
</dbReference>
<protein>
    <submittedName>
        <fullName evidence="2">Uncharacterized protein</fullName>
    </submittedName>
</protein>
<organism evidence="2 3">
    <name type="scientific">Hydnum rufescens UP504</name>
    <dbReference type="NCBI Taxonomy" id="1448309"/>
    <lineage>
        <taxon>Eukaryota</taxon>
        <taxon>Fungi</taxon>
        <taxon>Dikarya</taxon>
        <taxon>Basidiomycota</taxon>
        <taxon>Agaricomycotina</taxon>
        <taxon>Agaricomycetes</taxon>
        <taxon>Cantharellales</taxon>
        <taxon>Hydnaceae</taxon>
        <taxon>Hydnum</taxon>
    </lineage>
</organism>
<dbReference type="OrthoDB" id="3364670at2759"/>
<dbReference type="PANTHER" id="PTHR33096:SF1">
    <property type="entry name" value="CXC1-LIKE CYSTEINE CLUSTER ASSOCIATED WITH KDZ TRANSPOSASES DOMAIN-CONTAINING PROTEIN"/>
    <property type="match status" value="1"/>
</dbReference>
<accession>A0A9P6AH53</accession>
<sequence>MQPARSSHAGQKQKADNTCNFDGDPSEVDKVEPGLHAPNLAYDACRESFIAADGDHVKASTQFFEDTGGVMALLCHHDFPPAVANMWTLGKKQSYVFALLETFLNHLLGHWRVGALYDIGCQVDQSLKKWKFRPEWLPHFEWGGSIFHAYGHQ</sequence>
<proteinExistence type="predicted"/>
<dbReference type="InterPro" id="IPR040521">
    <property type="entry name" value="KDZ"/>
</dbReference>
<feature type="compositionally biased region" description="Polar residues" evidence="1">
    <location>
        <begin position="1"/>
        <end position="20"/>
    </location>
</feature>
<dbReference type="EMBL" id="MU129153">
    <property type="protein sequence ID" value="KAF9505442.1"/>
    <property type="molecule type" value="Genomic_DNA"/>
</dbReference>